<feature type="transmembrane region" description="Helical" evidence="7">
    <location>
        <begin position="87"/>
        <end position="108"/>
    </location>
</feature>
<keyword evidence="6 7" id="KW-0472">Membrane</keyword>
<keyword evidence="4 7" id="KW-0812">Transmembrane</keyword>
<dbReference type="Proteomes" id="UP000292274">
    <property type="component" value="Unassembled WGS sequence"/>
</dbReference>
<dbReference type="OrthoDB" id="9796361at2"/>
<reference evidence="9 10" key="1">
    <citation type="submission" date="2019-02" db="EMBL/GenBank/DDBJ databases">
        <title>Jishengella sp. nov., isolated from a root of Zingiber montanum.</title>
        <authorList>
            <person name="Kuncharoen N."/>
            <person name="Kudo T."/>
            <person name="Masahiro Y."/>
            <person name="Ohkuma M."/>
            <person name="Tanasupawat S."/>
        </authorList>
    </citation>
    <scope>NUCLEOTIDE SEQUENCE [LARGE SCALE GENOMIC DNA]</scope>
    <source>
        <strain evidence="9 10">PLAI 1-1</strain>
    </source>
</reference>
<dbReference type="PROSITE" id="PS50928">
    <property type="entry name" value="ABC_TM1"/>
    <property type="match status" value="1"/>
</dbReference>
<evidence type="ECO:0000313" key="9">
    <source>
        <dbReference type="EMBL" id="TCB96714.1"/>
    </source>
</evidence>
<dbReference type="SUPFAM" id="SSF161098">
    <property type="entry name" value="MetI-like"/>
    <property type="match status" value="1"/>
</dbReference>
<dbReference type="AlphaFoldDB" id="A0A4R0GH21"/>
<dbReference type="Gene3D" id="1.10.3720.10">
    <property type="entry name" value="MetI-like"/>
    <property type="match status" value="1"/>
</dbReference>
<dbReference type="InterPro" id="IPR035906">
    <property type="entry name" value="MetI-like_sf"/>
</dbReference>
<feature type="domain" description="ABC transmembrane type-1" evidence="8">
    <location>
        <begin position="80"/>
        <end position="260"/>
    </location>
</feature>
<dbReference type="EMBL" id="SJJR01000008">
    <property type="protein sequence ID" value="TCB96714.1"/>
    <property type="molecule type" value="Genomic_DNA"/>
</dbReference>
<protein>
    <submittedName>
        <fullName evidence="9">ABC transporter permease</fullName>
    </submittedName>
</protein>
<evidence type="ECO:0000256" key="4">
    <source>
        <dbReference type="ARBA" id="ARBA00022692"/>
    </source>
</evidence>
<evidence type="ECO:0000256" key="3">
    <source>
        <dbReference type="ARBA" id="ARBA00022475"/>
    </source>
</evidence>
<proteinExistence type="inferred from homology"/>
<dbReference type="GO" id="GO:0005886">
    <property type="term" value="C:plasma membrane"/>
    <property type="evidence" value="ECO:0007669"/>
    <property type="project" value="UniProtKB-SubCell"/>
</dbReference>
<dbReference type="FunFam" id="1.10.3720.10:FF:000003">
    <property type="entry name" value="Aliphatic sulfonate ABC transporter permease"/>
    <property type="match status" value="1"/>
</dbReference>
<feature type="transmembrane region" description="Helical" evidence="7">
    <location>
        <begin position="186"/>
        <end position="205"/>
    </location>
</feature>
<comment type="similarity">
    <text evidence="7">Belongs to the binding-protein-dependent transport system permease family.</text>
</comment>
<feature type="transmembrane region" description="Helical" evidence="7">
    <location>
        <begin position="120"/>
        <end position="140"/>
    </location>
</feature>
<dbReference type="GO" id="GO:0042918">
    <property type="term" value="P:alkanesulfonate transmembrane transport"/>
    <property type="evidence" value="ECO:0007669"/>
    <property type="project" value="UniProtKB-ARBA"/>
</dbReference>
<keyword evidence="2 7" id="KW-0813">Transport</keyword>
<dbReference type="InterPro" id="IPR000515">
    <property type="entry name" value="MetI-like"/>
</dbReference>
<organism evidence="9 10">
    <name type="scientific">Micromonospora zingiberis</name>
    <dbReference type="NCBI Taxonomy" id="2053011"/>
    <lineage>
        <taxon>Bacteria</taxon>
        <taxon>Bacillati</taxon>
        <taxon>Actinomycetota</taxon>
        <taxon>Actinomycetes</taxon>
        <taxon>Micromonosporales</taxon>
        <taxon>Micromonosporaceae</taxon>
        <taxon>Micromonospora</taxon>
    </lineage>
</organism>
<keyword evidence="3" id="KW-1003">Cell membrane</keyword>
<dbReference type="CDD" id="cd06261">
    <property type="entry name" value="TM_PBP2"/>
    <property type="match status" value="1"/>
</dbReference>
<sequence>MTVTGTSELHRLRTVAAVAPRRRMFGLRNLLRAMVPIAAVLLWHQVTTSGSVSTQFFPPPLAVGEALVDLVRSGELTTALGTSLSRAGIGLAFGVLIGIAFGIVNGLFRLGEEIFDSSLQIVRQVPFIAMVPLFIIWFGIGEELKVIIITLACVFPVYLNTYMGVRYVDPNIIEAGRVFGLSRPGIIFRIIVPASLPSVLVGIRYSMGTALLALIIAEQVNANSGIGQTISVAASALRIDIVTAGIVVYALLGIAVDVVMRLLERILLPWARKATP</sequence>
<gene>
    <name evidence="9" type="ORF">E0H26_13860</name>
</gene>
<evidence type="ECO:0000256" key="5">
    <source>
        <dbReference type="ARBA" id="ARBA00022989"/>
    </source>
</evidence>
<evidence type="ECO:0000256" key="1">
    <source>
        <dbReference type="ARBA" id="ARBA00004651"/>
    </source>
</evidence>
<comment type="caution">
    <text evidence="9">The sequence shown here is derived from an EMBL/GenBank/DDBJ whole genome shotgun (WGS) entry which is preliminary data.</text>
</comment>
<accession>A0A4R0GH21</accession>
<feature type="transmembrane region" description="Helical" evidence="7">
    <location>
        <begin position="241"/>
        <end position="263"/>
    </location>
</feature>
<dbReference type="PANTHER" id="PTHR30151:SF38">
    <property type="entry name" value="ALIPHATIC SULFONATES TRANSPORT PERMEASE PROTEIN SSUC-RELATED"/>
    <property type="match status" value="1"/>
</dbReference>
<evidence type="ECO:0000256" key="7">
    <source>
        <dbReference type="RuleBase" id="RU363032"/>
    </source>
</evidence>
<feature type="transmembrane region" description="Helical" evidence="7">
    <location>
        <begin position="30"/>
        <end position="46"/>
    </location>
</feature>
<feature type="transmembrane region" description="Helical" evidence="7">
    <location>
        <begin position="146"/>
        <end position="165"/>
    </location>
</feature>
<dbReference type="PANTHER" id="PTHR30151">
    <property type="entry name" value="ALKANE SULFONATE ABC TRANSPORTER-RELATED, MEMBRANE SUBUNIT"/>
    <property type="match status" value="1"/>
</dbReference>
<comment type="subcellular location">
    <subcellularLocation>
        <location evidence="1 7">Cell membrane</location>
        <topology evidence="1 7">Multi-pass membrane protein</topology>
    </subcellularLocation>
</comment>
<keyword evidence="10" id="KW-1185">Reference proteome</keyword>
<dbReference type="Pfam" id="PF00528">
    <property type="entry name" value="BPD_transp_1"/>
    <property type="match status" value="1"/>
</dbReference>
<evidence type="ECO:0000256" key="2">
    <source>
        <dbReference type="ARBA" id="ARBA00022448"/>
    </source>
</evidence>
<evidence type="ECO:0000256" key="6">
    <source>
        <dbReference type="ARBA" id="ARBA00023136"/>
    </source>
</evidence>
<name>A0A4R0GH21_9ACTN</name>
<dbReference type="RefSeq" id="WP_131304027.1">
    <property type="nucleotide sequence ID" value="NZ_SJJR01000008.1"/>
</dbReference>
<keyword evidence="5 7" id="KW-1133">Transmembrane helix</keyword>
<evidence type="ECO:0000259" key="8">
    <source>
        <dbReference type="PROSITE" id="PS50928"/>
    </source>
</evidence>
<evidence type="ECO:0000313" key="10">
    <source>
        <dbReference type="Proteomes" id="UP000292274"/>
    </source>
</evidence>